<dbReference type="CTD" id="78777644"/>
<dbReference type="Proteomes" id="UP000483820">
    <property type="component" value="Chromosome X"/>
</dbReference>
<dbReference type="AlphaFoldDB" id="A0A6A5FW43"/>
<organism evidence="1 2">
    <name type="scientific">Caenorhabditis remanei</name>
    <name type="common">Caenorhabditis vulgaris</name>
    <dbReference type="NCBI Taxonomy" id="31234"/>
    <lineage>
        <taxon>Eukaryota</taxon>
        <taxon>Metazoa</taxon>
        <taxon>Ecdysozoa</taxon>
        <taxon>Nematoda</taxon>
        <taxon>Chromadorea</taxon>
        <taxon>Rhabditida</taxon>
        <taxon>Rhabditina</taxon>
        <taxon>Rhabditomorpha</taxon>
        <taxon>Rhabditoidea</taxon>
        <taxon>Rhabditidae</taxon>
        <taxon>Peloderinae</taxon>
        <taxon>Caenorhabditis</taxon>
    </lineage>
</organism>
<dbReference type="KEGG" id="crq:GCK72_023128"/>
<sequence length="117" mass="13281">MCSDLVACRDFEPMFIGSIKVVTVDLKSPRLFAEREFTTLHFHTLTVTDVVSRFYGKRMTAVFIGDADDDVHMFQMNGQCFLHAVANGQHIFAEIMEQSVRGQMAALENIQAHVNRQ</sequence>
<dbReference type="RefSeq" id="XP_053578815.1">
    <property type="nucleotide sequence ID" value="XM_053735249.1"/>
</dbReference>
<gene>
    <name evidence="1" type="ORF">GCK72_023128</name>
</gene>
<protein>
    <submittedName>
        <fullName evidence="1">Uncharacterized protein</fullName>
    </submittedName>
</protein>
<proteinExistence type="predicted"/>
<evidence type="ECO:0000313" key="2">
    <source>
        <dbReference type="Proteomes" id="UP000483820"/>
    </source>
</evidence>
<comment type="caution">
    <text evidence="1">The sequence shown here is derived from an EMBL/GenBank/DDBJ whole genome shotgun (WGS) entry which is preliminary data.</text>
</comment>
<reference evidence="1 2" key="1">
    <citation type="submission" date="2019-12" db="EMBL/GenBank/DDBJ databases">
        <title>Chromosome-level assembly of the Caenorhabditis remanei genome.</title>
        <authorList>
            <person name="Teterina A.A."/>
            <person name="Willis J.H."/>
            <person name="Phillips P.C."/>
        </authorList>
    </citation>
    <scope>NUCLEOTIDE SEQUENCE [LARGE SCALE GENOMIC DNA]</scope>
    <source>
        <strain evidence="1 2">PX506</strain>
        <tissue evidence="1">Whole organism</tissue>
    </source>
</reference>
<evidence type="ECO:0000313" key="1">
    <source>
        <dbReference type="EMBL" id="KAF1746671.1"/>
    </source>
</evidence>
<accession>A0A6A5FW43</accession>
<name>A0A6A5FW43_CAERE</name>
<dbReference type="EMBL" id="WUAV01000006">
    <property type="protein sequence ID" value="KAF1746671.1"/>
    <property type="molecule type" value="Genomic_DNA"/>
</dbReference>
<dbReference type="GeneID" id="78777644"/>